<dbReference type="GO" id="GO:0016829">
    <property type="term" value="F:lyase activity"/>
    <property type="evidence" value="ECO:0007669"/>
    <property type="project" value="UniProtKB-KW"/>
</dbReference>
<comment type="caution">
    <text evidence="4">The sequence shown here is derived from an EMBL/GenBank/DDBJ whole genome shotgun (WGS) entry which is preliminary data.</text>
</comment>
<protein>
    <recommendedName>
        <fullName evidence="3">Scytalone dehydratase-like domain-containing protein</fullName>
    </recommendedName>
</protein>
<keyword evidence="2" id="KW-0456">Lyase</keyword>
<sequence>MLSVTEHEHEFRRLSWLWAYCYDNKDWKKLESICSPKFKMYYGELDPSLGDKIVAASDFVAQMSAQTSLGDSRLKTQHFLGSVMFEQEDDSVVGNWQIQGLHRRDLADGTVASWNVHLYIRHYYRRDAEGLWKLDGLKPSIPLFMDGAPQNVLGEFE</sequence>
<dbReference type="InterPro" id="IPR049884">
    <property type="entry name" value="Scytalone_dh"/>
</dbReference>
<dbReference type="OrthoDB" id="5281072at2759"/>
<dbReference type="Pfam" id="PF02982">
    <property type="entry name" value="Scytalone_dh"/>
    <property type="match status" value="1"/>
</dbReference>
<comment type="similarity">
    <text evidence="1">Belongs to the scytalone dehydratase family.</text>
</comment>
<proteinExistence type="inferred from homology"/>
<evidence type="ECO:0000259" key="3">
    <source>
        <dbReference type="Pfam" id="PF02982"/>
    </source>
</evidence>
<name>A0A9P8ETB8_AURME</name>
<evidence type="ECO:0000256" key="2">
    <source>
        <dbReference type="ARBA" id="ARBA00023239"/>
    </source>
</evidence>
<gene>
    <name evidence="4" type="ORF">KCU76_g2399</name>
</gene>
<dbReference type="Proteomes" id="UP000779574">
    <property type="component" value="Unassembled WGS sequence"/>
</dbReference>
<dbReference type="InterPro" id="IPR032710">
    <property type="entry name" value="NTF2-like_dom_sf"/>
</dbReference>
<reference evidence="4" key="2">
    <citation type="submission" date="2021-08" db="EMBL/GenBank/DDBJ databases">
        <authorList>
            <person name="Gostincar C."/>
            <person name="Sun X."/>
            <person name="Song Z."/>
            <person name="Gunde-Cimerman N."/>
        </authorList>
    </citation>
    <scope>NUCLEOTIDE SEQUENCE</scope>
    <source>
        <strain evidence="4">EXF-9911</strain>
    </source>
</reference>
<dbReference type="AlphaFoldDB" id="A0A9P8ETB8"/>
<feature type="domain" description="Scytalone dehydratase-like" evidence="3">
    <location>
        <begin position="15"/>
        <end position="141"/>
    </location>
</feature>
<reference evidence="4" key="1">
    <citation type="journal article" date="2021" name="J Fungi (Basel)">
        <title>Virulence traits and population genomics of the black yeast Aureobasidium melanogenum.</title>
        <authorList>
            <person name="Cernosa A."/>
            <person name="Sun X."/>
            <person name="Gostincar C."/>
            <person name="Fang C."/>
            <person name="Gunde-Cimerman N."/>
            <person name="Song Z."/>
        </authorList>
    </citation>
    <scope>NUCLEOTIDE SEQUENCE</scope>
    <source>
        <strain evidence="4">EXF-9911</strain>
    </source>
</reference>
<organism evidence="4 5">
    <name type="scientific">Aureobasidium melanogenum</name>
    <name type="common">Aureobasidium pullulans var. melanogenum</name>
    <dbReference type="NCBI Taxonomy" id="46634"/>
    <lineage>
        <taxon>Eukaryota</taxon>
        <taxon>Fungi</taxon>
        <taxon>Dikarya</taxon>
        <taxon>Ascomycota</taxon>
        <taxon>Pezizomycotina</taxon>
        <taxon>Dothideomycetes</taxon>
        <taxon>Dothideomycetidae</taxon>
        <taxon>Dothideales</taxon>
        <taxon>Saccotheciaceae</taxon>
        <taxon>Aureobasidium</taxon>
    </lineage>
</organism>
<evidence type="ECO:0000313" key="5">
    <source>
        <dbReference type="Proteomes" id="UP000779574"/>
    </source>
</evidence>
<evidence type="ECO:0000313" key="4">
    <source>
        <dbReference type="EMBL" id="KAG9698254.1"/>
    </source>
</evidence>
<dbReference type="EMBL" id="JAHFXF010000058">
    <property type="protein sequence ID" value="KAG9698254.1"/>
    <property type="molecule type" value="Genomic_DNA"/>
</dbReference>
<dbReference type="Gene3D" id="3.10.450.50">
    <property type="match status" value="1"/>
</dbReference>
<dbReference type="SUPFAM" id="SSF54427">
    <property type="entry name" value="NTF2-like"/>
    <property type="match status" value="1"/>
</dbReference>
<accession>A0A9P8ETB8</accession>
<feature type="non-terminal residue" evidence="4">
    <location>
        <position position="1"/>
    </location>
</feature>
<evidence type="ECO:0000256" key="1">
    <source>
        <dbReference type="ARBA" id="ARBA00008584"/>
    </source>
</evidence>